<evidence type="ECO:0000313" key="3">
    <source>
        <dbReference type="EMBL" id="GGV00440.1"/>
    </source>
</evidence>
<keyword evidence="1" id="KW-0732">Signal</keyword>
<feature type="domain" description="IPT/TIG" evidence="2">
    <location>
        <begin position="386"/>
        <end position="466"/>
    </location>
</feature>
<dbReference type="Pfam" id="PF01833">
    <property type="entry name" value="TIG"/>
    <property type="match status" value="5"/>
</dbReference>
<dbReference type="InterPro" id="IPR052387">
    <property type="entry name" value="Fibrocystin"/>
</dbReference>
<organism evidence="3 4">
    <name type="scientific">Kitasatospora aureofaciens</name>
    <name type="common">Streptomyces aureofaciens</name>
    <dbReference type="NCBI Taxonomy" id="1894"/>
    <lineage>
        <taxon>Bacteria</taxon>
        <taxon>Bacillati</taxon>
        <taxon>Actinomycetota</taxon>
        <taxon>Actinomycetes</taxon>
        <taxon>Kitasatosporales</taxon>
        <taxon>Streptomycetaceae</taxon>
        <taxon>Kitasatospora</taxon>
    </lineage>
</organism>
<sequence>MRFGAITASFTVVSDTQITATAPPGTGTVQVTVTTPSGISTQFVTYTYSTTSGPTLASVAPSSGPAAGGTTVTLTGTGFTGATAVLFGTTAAASFTVVSGTQITATTPPGTGTVQVTVVTGSGTSNGVPFTYTTAPLPTLASVAPSSGPAAGGTTVTLTGTGFATATAVRFGALPATSFTVVSDSHITAVAPAGTGTVQVTVTTAGGTSNGIPYAYSAAPVLSGVSPNQGPTSGGNTVTLTGTGFTGATAVAFGAAAAASFTVVSPTQITAVAPAGSAGPVGVTVTTPGGASTLASAYFYVAAPVLTGVTPAAGPLVGGNTVTLTGTHLVEATAVRFASTPAGAFTVVSDTQITAVVPAGSAGPVGVTVTTVGGTSAAVTYTYLAAPTVTALSPSQGPVSGGNSVTLTGTGLAQTSQVLFGAVPAAFTVVSDTHLVADAPPGPAGPVGVTVTTPGGPSAANPYTRLPAPGI</sequence>
<dbReference type="PANTHER" id="PTHR46769:SF2">
    <property type="entry name" value="FIBROCYSTIN-L ISOFORM 2 PRECURSOR-RELATED"/>
    <property type="match status" value="1"/>
</dbReference>
<feature type="domain" description="IPT/TIG" evidence="2">
    <location>
        <begin position="53"/>
        <end position="133"/>
    </location>
</feature>
<evidence type="ECO:0000256" key="1">
    <source>
        <dbReference type="ARBA" id="ARBA00022729"/>
    </source>
</evidence>
<dbReference type="AlphaFoldDB" id="A0A8H9I0F7"/>
<dbReference type="CDD" id="cd00102">
    <property type="entry name" value="IPT"/>
    <property type="match status" value="2"/>
</dbReference>
<evidence type="ECO:0000259" key="2">
    <source>
        <dbReference type="SMART" id="SM00429"/>
    </source>
</evidence>
<proteinExistence type="predicted"/>
<gene>
    <name evidence="3" type="ORF">GCM10010502_63650</name>
</gene>
<feature type="domain" description="IPT/TIG" evidence="2">
    <location>
        <begin position="137"/>
        <end position="217"/>
    </location>
</feature>
<dbReference type="InterPro" id="IPR013783">
    <property type="entry name" value="Ig-like_fold"/>
</dbReference>
<reference evidence="3" key="2">
    <citation type="submission" date="2020-09" db="EMBL/GenBank/DDBJ databases">
        <authorList>
            <person name="Sun Q."/>
            <person name="Ohkuma M."/>
        </authorList>
    </citation>
    <scope>NUCLEOTIDE SEQUENCE</scope>
    <source>
        <strain evidence="3">JCM 4434</strain>
    </source>
</reference>
<comment type="caution">
    <text evidence="3">The sequence shown here is derived from an EMBL/GenBank/DDBJ whole genome shotgun (WGS) entry which is preliminary data.</text>
</comment>
<dbReference type="CDD" id="cd00603">
    <property type="entry name" value="IPT_PCSR"/>
    <property type="match status" value="1"/>
</dbReference>
<dbReference type="Proteomes" id="UP000610124">
    <property type="component" value="Unassembled WGS sequence"/>
</dbReference>
<evidence type="ECO:0000313" key="4">
    <source>
        <dbReference type="Proteomes" id="UP000610124"/>
    </source>
</evidence>
<dbReference type="InterPro" id="IPR014756">
    <property type="entry name" value="Ig_E-set"/>
</dbReference>
<dbReference type="PANTHER" id="PTHR46769">
    <property type="entry name" value="POLYCYSTIC KIDNEY AND HEPATIC DISEASE 1 (AUTOSOMAL RECESSIVE)-LIKE 1"/>
    <property type="match status" value="1"/>
</dbReference>
<dbReference type="InterPro" id="IPR002909">
    <property type="entry name" value="IPT_dom"/>
</dbReference>
<accession>A0A8H9I0F7</accession>
<dbReference type="GO" id="GO:0005975">
    <property type="term" value="P:carbohydrate metabolic process"/>
    <property type="evidence" value="ECO:0007669"/>
    <property type="project" value="UniProtKB-ARBA"/>
</dbReference>
<dbReference type="SMART" id="SM00429">
    <property type="entry name" value="IPT"/>
    <property type="match status" value="5"/>
</dbReference>
<reference evidence="3" key="1">
    <citation type="journal article" date="2014" name="Int. J. Syst. Evol. Microbiol.">
        <title>Complete genome sequence of Corynebacterium casei LMG S-19264T (=DSM 44701T), isolated from a smear-ripened cheese.</title>
        <authorList>
            <consortium name="US DOE Joint Genome Institute (JGI-PGF)"/>
            <person name="Walter F."/>
            <person name="Albersmeier A."/>
            <person name="Kalinowski J."/>
            <person name="Ruckert C."/>
        </authorList>
    </citation>
    <scope>NUCLEOTIDE SEQUENCE</scope>
    <source>
        <strain evidence="3">JCM 4434</strain>
    </source>
</reference>
<feature type="domain" description="IPT/TIG" evidence="2">
    <location>
        <begin position="219"/>
        <end position="301"/>
    </location>
</feature>
<name>A0A8H9I0F7_KITAU</name>
<dbReference type="Gene3D" id="2.60.40.10">
    <property type="entry name" value="Immunoglobulins"/>
    <property type="match status" value="6"/>
</dbReference>
<dbReference type="SUPFAM" id="SSF81296">
    <property type="entry name" value="E set domains"/>
    <property type="match status" value="6"/>
</dbReference>
<protein>
    <recommendedName>
        <fullName evidence="2">IPT/TIG domain-containing protein</fullName>
    </recommendedName>
</protein>
<dbReference type="EMBL" id="BMUB01000024">
    <property type="protein sequence ID" value="GGV00440.1"/>
    <property type="molecule type" value="Genomic_DNA"/>
</dbReference>
<feature type="domain" description="IPT/TIG" evidence="2">
    <location>
        <begin position="303"/>
        <end position="384"/>
    </location>
</feature>